<dbReference type="SMART" id="SM00356">
    <property type="entry name" value="ZnF_C3H1"/>
    <property type="match status" value="3"/>
</dbReference>
<evidence type="ECO:0000256" key="3">
    <source>
        <dbReference type="ARBA" id="ARBA00022723"/>
    </source>
</evidence>
<evidence type="ECO:0000313" key="12">
    <source>
        <dbReference type="Proteomes" id="UP000254866"/>
    </source>
</evidence>
<dbReference type="PANTHER" id="PTHR22812">
    <property type="entry name" value="CHROMOBOX PROTEIN"/>
    <property type="match status" value="1"/>
</dbReference>
<evidence type="ECO:0008006" key="13">
    <source>
        <dbReference type="Google" id="ProtNLM"/>
    </source>
</evidence>
<feature type="compositionally biased region" description="Pro residues" evidence="8">
    <location>
        <begin position="544"/>
        <end position="553"/>
    </location>
</feature>
<reference evidence="11 12" key="1">
    <citation type="journal article" date="2018" name="IMA Fungus">
        <title>IMA Genome-F 9: Draft genome sequence of Annulohypoxylon stygium, Aspergillus mulundensis, Berkeleyomyces basicola (syn. Thielaviopsis basicola), Ceratocystis smalleyi, two Cercospora beticola strains, Coleophoma cylindrospora, Fusarium fracticaudum, Phialophora cf. hyalina, and Morchella septimelata.</title>
        <authorList>
            <person name="Wingfield B.D."/>
            <person name="Bills G.F."/>
            <person name="Dong Y."/>
            <person name="Huang W."/>
            <person name="Nel W.J."/>
            <person name="Swalarsk-Parry B.S."/>
            <person name="Vaghefi N."/>
            <person name="Wilken P.M."/>
            <person name="An Z."/>
            <person name="de Beer Z.W."/>
            <person name="De Vos L."/>
            <person name="Chen L."/>
            <person name="Duong T.A."/>
            <person name="Gao Y."/>
            <person name="Hammerbacher A."/>
            <person name="Kikkert J.R."/>
            <person name="Li Y."/>
            <person name="Li H."/>
            <person name="Li K."/>
            <person name="Li Q."/>
            <person name="Liu X."/>
            <person name="Ma X."/>
            <person name="Naidoo K."/>
            <person name="Pethybridge S.J."/>
            <person name="Sun J."/>
            <person name="Steenkamp E.T."/>
            <person name="van der Nest M.A."/>
            <person name="van Wyk S."/>
            <person name="Wingfield M.J."/>
            <person name="Xiong C."/>
            <person name="Yue Q."/>
            <person name="Zhang X."/>
        </authorList>
    </citation>
    <scope>NUCLEOTIDE SEQUENCE [LARGE SCALE GENOMIC DNA]</scope>
    <source>
        <strain evidence="11 12">BP 5553</strain>
    </source>
</reference>
<protein>
    <recommendedName>
        <fullName evidence="13">Chromo domain-containing protein</fullName>
    </recommendedName>
</protein>
<feature type="zinc finger region" description="C3H1-type" evidence="7">
    <location>
        <begin position="408"/>
        <end position="436"/>
    </location>
</feature>
<evidence type="ECO:0000259" key="9">
    <source>
        <dbReference type="PROSITE" id="PS50013"/>
    </source>
</evidence>
<feature type="compositionally biased region" description="Basic and acidic residues" evidence="8">
    <location>
        <begin position="371"/>
        <end position="380"/>
    </location>
</feature>
<feature type="domain" description="Chromo" evidence="9">
    <location>
        <begin position="37"/>
        <end position="95"/>
    </location>
</feature>
<feature type="compositionally biased region" description="Low complexity" evidence="8">
    <location>
        <begin position="21"/>
        <end position="32"/>
    </location>
</feature>
<comment type="caution">
    <text evidence="11">The sequence shown here is derived from an EMBL/GenBank/DDBJ whole genome shotgun (WGS) entry which is preliminary data.</text>
</comment>
<feature type="compositionally biased region" description="Polar residues" evidence="8">
    <location>
        <begin position="1319"/>
        <end position="1330"/>
    </location>
</feature>
<dbReference type="SUPFAM" id="SSF54160">
    <property type="entry name" value="Chromo domain-like"/>
    <property type="match status" value="1"/>
</dbReference>
<name>A0A370TGH1_9HELO</name>
<dbReference type="GO" id="GO:0006338">
    <property type="term" value="P:chromatin remodeling"/>
    <property type="evidence" value="ECO:0007669"/>
    <property type="project" value="UniProtKB-ARBA"/>
</dbReference>
<evidence type="ECO:0000256" key="8">
    <source>
        <dbReference type="SAM" id="MobiDB-lite"/>
    </source>
</evidence>
<feature type="domain" description="C3H1-type" evidence="10">
    <location>
        <begin position="567"/>
        <end position="594"/>
    </location>
</feature>
<organism evidence="11 12">
    <name type="scientific">Venustampulla echinocandica</name>
    <dbReference type="NCBI Taxonomy" id="2656787"/>
    <lineage>
        <taxon>Eukaryota</taxon>
        <taxon>Fungi</taxon>
        <taxon>Dikarya</taxon>
        <taxon>Ascomycota</taxon>
        <taxon>Pezizomycotina</taxon>
        <taxon>Leotiomycetes</taxon>
        <taxon>Helotiales</taxon>
        <taxon>Pleuroascaceae</taxon>
        <taxon>Venustampulla</taxon>
    </lineage>
</organism>
<dbReference type="OrthoDB" id="436852at2759"/>
<dbReference type="Gene3D" id="2.40.50.40">
    <property type="match status" value="1"/>
</dbReference>
<keyword evidence="4 7" id="KW-0863">Zinc-finger</keyword>
<evidence type="ECO:0000313" key="11">
    <source>
        <dbReference type="EMBL" id="RDL33985.1"/>
    </source>
</evidence>
<feature type="domain" description="C3H1-type" evidence="10">
    <location>
        <begin position="510"/>
        <end position="538"/>
    </location>
</feature>
<feature type="compositionally biased region" description="Acidic residues" evidence="8">
    <location>
        <begin position="147"/>
        <end position="161"/>
    </location>
</feature>
<dbReference type="InterPro" id="IPR000953">
    <property type="entry name" value="Chromo/chromo_shadow_dom"/>
</dbReference>
<dbReference type="InterPro" id="IPR000571">
    <property type="entry name" value="Znf_CCCH"/>
</dbReference>
<dbReference type="CDD" id="cd18966">
    <property type="entry name" value="chromodomain"/>
    <property type="match status" value="1"/>
</dbReference>
<keyword evidence="3 7" id="KW-0479">Metal-binding</keyword>
<dbReference type="SMART" id="SM00298">
    <property type="entry name" value="CHROMO"/>
    <property type="match status" value="1"/>
</dbReference>
<dbReference type="PROSITE" id="PS50013">
    <property type="entry name" value="CHROMO_2"/>
    <property type="match status" value="1"/>
</dbReference>
<dbReference type="InterPro" id="IPR023780">
    <property type="entry name" value="Chromo_domain"/>
</dbReference>
<dbReference type="Proteomes" id="UP000254866">
    <property type="component" value="Unassembled WGS sequence"/>
</dbReference>
<accession>A0A370TGH1</accession>
<feature type="compositionally biased region" description="Basic and acidic residues" evidence="8">
    <location>
        <begin position="446"/>
        <end position="458"/>
    </location>
</feature>
<feature type="zinc finger region" description="C3H1-type" evidence="7">
    <location>
        <begin position="510"/>
        <end position="538"/>
    </location>
</feature>
<feature type="region of interest" description="Disordered" evidence="8">
    <location>
        <begin position="440"/>
        <end position="498"/>
    </location>
</feature>
<feature type="domain" description="C3H1-type" evidence="10">
    <location>
        <begin position="408"/>
        <end position="436"/>
    </location>
</feature>
<dbReference type="GeneID" id="43601202"/>
<dbReference type="EMBL" id="NPIC01000008">
    <property type="protein sequence ID" value="RDL33985.1"/>
    <property type="molecule type" value="Genomic_DNA"/>
</dbReference>
<dbReference type="InterPro" id="IPR036855">
    <property type="entry name" value="Znf_CCCH_sf"/>
</dbReference>
<evidence type="ECO:0000256" key="1">
    <source>
        <dbReference type="ARBA" id="ARBA00004123"/>
    </source>
</evidence>
<feature type="region of interest" description="Disordered" evidence="8">
    <location>
        <begin position="363"/>
        <end position="398"/>
    </location>
</feature>
<keyword evidence="5 7" id="KW-0862">Zinc</keyword>
<evidence type="ECO:0000256" key="5">
    <source>
        <dbReference type="ARBA" id="ARBA00022833"/>
    </source>
</evidence>
<dbReference type="GO" id="GO:0005634">
    <property type="term" value="C:nucleus"/>
    <property type="evidence" value="ECO:0007669"/>
    <property type="project" value="UniProtKB-SubCell"/>
</dbReference>
<dbReference type="Gene3D" id="3.30.1370.210">
    <property type="match status" value="1"/>
</dbReference>
<feature type="compositionally biased region" description="Polar residues" evidence="8">
    <location>
        <begin position="462"/>
        <end position="496"/>
    </location>
</feature>
<dbReference type="InterPro" id="IPR051219">
    <property type="entry name" value="Heterochromatin_chromo-domain"/>
</dbReference>
<keyword evidence="12" id="KW-1185">Reference proteome</keyword>
<evidence type="ECO:0000256" key="4">
    <source>
        <dbReference type="ARBA" id="ARBA00022771"/>
    </source>
</evidence>
<dbReference type="GO" id="GO:0008270">
    <property type="term" value="F:zinc ion binding"/>
    <property type="evidence" value="ECO:0007669"/>
    <property type="project" value="UniProtKB-KW"/>
</dbReference>
<feature type="region of interest" description="Disordered" evidence="8">
    <location>
        <begin position="1"/>
        <end position="35"/>
    </location>
</feature>
<keyword evidence="6" id="KW-0539">Nucleus</keyword>
<gene>
    <name evidence="11" type="ORF">BP5553_08353</name>
</gene>
<feature type="compositionally biased region" description="Basic residues" evidence="8">
    <location>
        <begin position="117"/>
        <end position="128"/>
    </location>
</feature>
<proteinExistence type="predicted"/>
<dbReference type="Pfam" id="PF00385">
    <property type="entry name" value="Chromo"/>
    <property type="match status" value="1"/>
</dbReference>
<feature type="region of interest" description="Disordered" evidence="8">
    <location>
        <begin position="1194"/>
        <end position="1236"/>
    </location>
</feature>
<feature type="region of interest" description="Disordered" evidence="8">
    <location>
        <begin position="1307"/>
        <end position="1337"/>
    </location>
</feature>
<feature type="region of interest" description="Disordered" evidence="8">
    <location>
        <begin position="112"/>
        <end position="279"/>
    </location>
</feature>
<dbReference type="PROSITE" id="PS50103">
    <property type="entry name" value="ZF_C3H1"/>
    <property type="match status" value="3"/>
</dbReference>
<evidence type="ECO:0000256" key="7">
    <source>
        <dbReference type="PROSITE-ProRule" id="PRU00723"/>
    </source>
</evidence>
<sequence length="1409" mass="156829">MFRKPSIRAAPVDDDDDDDSISINSTESSQYSESREFEVERVLAEKTDNGKKLYLLEWKGYPLNRATWEPKDHIYDHNILVHWKETKSRESRGVAQPFNIKKFEADVEKLAEEKAERHRQRKLKRRRSGLPVSESDSESYYLASDSDSVEEAIAAEDERDDDPGRKNSHKPPPKPNKPPKMQSIRDKGSQLSDTNPKHPPSSLPLGEPVSGRGSHQLPANSGSNELLPQRASKATPTRKKLSVSAKENSKDLSKPDNSSSRLDGPSVPAGRGKGASRGGSIIQKNVFAIRNLPRKRSTLLQTSADPTKEMKHFKNMHIVRKAELASRALEDAAPDINAAGGLFRPGEASTFRHLKVADLRRNSATSVTRHGPTEEPHTSQKDSLSSTREIEAAPSKPALVQTPVQKPYLGPEVCYYWNSKGSCAKGYLCTYMHRNEPGVPVAPNPSDKRDHDRQHTAVDDTGLSNSTSRDGSVSENASSTHAGQESQHRPTLQNDRPVSIAPAGSWVTASENAQVCWFWHTRGDCSKGELCRFRHTDDQSIPLAPDPSRPAPVPEHAHPPSRRPTSDRNIKVCPFWKRGDCHHGTTCWYFHDVPDRPEPEPPYQVPEADRPSIHPSRLAILQQESSQCVPATQMDNHIGFREHDSTELFPPVSSPRRQNPGLDLNQLGMTEGNPSTPKPVTASAVERSKISIEDYRQNQAAKAQGSRTKLVTFGMYEQQPLLLDTGDTCLEAQHPLYQLFLSLPHIQFDQVCIAQDFGSQRSVLQRHVLWDGSLSPVDTGDLEASKIIDDIVKDLRLRASGLICFTAPFVILCYPARAEEWGFIDCSPYPREVRLRYLLFQTNLNIDSCFAIPVKDIVGLRPPYRKALMYKIHGLSIEKLIPLLEKGHSCYNFYLLFPPTANETAHFITQWLRSSGHGCKVYSSEAEGSWDFVVNTSTILACAVLIHESVAAEIYRLPLLQEVLRKSKKVFTFWYVSDSVPPFPTFPSVLELDHSNSGQVTATRLFPHGAIIFLAPGFLIAEPERTYELLKWFFHKKLDSVTPGTWKLASCYSLADYLLNLANAKALERQRFYEENYDKPSKDAEANQRGLGFESCQLRYKIHTFLVGALYTRDISKRAPPRDCFDYYSGIPDELESPIIYADRYIDADDEQAQIKWFAGWAMGRLDLFRKFTVIGTGPGSANKSTRLKALPTMTANSSPQSDLAMSPSKQASPSTIIPATNSGPHRQNSQSALNSAMQKALAVAAKFHASNPASPNSTPQPVISESIAKNHNGNVANEAVRKEILDKPGYVAPGAIQMSRGRRIVDGKPHLEPGEIADSTSINGASAASTPPDGDRMEIDSAPVSATKNIDQHSAESCEGTAGVEWKKVQFEPTTEWYKRMKDNGDGWEHIMVDGWEQGWTYLGVAKK</sequence>
<feature type="compositionally biased region" description="Polar residues" evidence="8">
    <location>
        <begin position="217"/>
        <end position="226"/>
    </location>
</feature>
<evidence type="ECO:0000256" key="2">
    <source>
        <dbReference type="ARBA" id="ARBA00011353"/>
    </source>
</evidence>
<feature type="region of interest" description="Disordered" evidence="8">
    <location>
        <begin position="539"/>
        <end position="568"/>
    </location>
</feature>
<comment type="subcellular location">
    <subcellularLocation>
        <location evidence="1">Nucleus</location>
    </subcellularLocation>
</comment>
<dbReference type="InterPro" id="IPR016197">
    <property type="entry name" value="Chromo-like_dom_sf"/>
</dbReference>
<dbReference type="STRING" id="2656787.A0A370TGH1"/>
<comment type="subunit">
    <text evidence="2">Component of the NuA4 histone acetyltransferase complex.</text>
</comment>
<dbReference type="SUPFAM" id="SSF90229">
    <property type="entry name" value="CCCH zinc finger"/>
    <property type="match status" value="1"/>
</dbReference>
<evidence type="ECO:0000259" key="10">
    <source>
        <dbReference type="PROSITE" id="PS50103"/>
    </source>
</evidence>
<feature type="zinc finger region" description="C3H1-type" evidence="7">
    <location>
        <begin position="567"/>
        <end position="594"/>
    </location>
</feature>
<dbReference type="RefSeq" id="XP_031867267.1">
    <property type="nucleotide sequence ID" value="XM_032016976.1"/>
</dbReference>
<evidence type="ECO:0000256" key="6">
    <source>
        <dbReference type="ARBA" id="ARBA00023242"/>
    </source>
</evidence>